<evidence type="ECO:0000313" key="3">
    <source>
        <dbReference type="Proteomes" id="UP000003786"/>
    </source>
</evidence>
<name>J4CD77_THEOR</name>
<dbReference type="KEGG" id="tot:TOT_020000916"/>
<keyword evidence="1" id="KW-0812">Transmembrane</keyword>
<evidence type="ECO:0000313" key="2">
    <source>
        <dbReference type="EMBL" id="BAM40662.1"/>
    </source>
</evidence>
<gene>
    <name evidence="2" type="ORF">TOT_020000916</name>
</gene>
<proteinExistence type="predicted"/>
<reference evidence="2 3" key="1">
    <citation type="journal article" date="2012" name="MBio">
        <title>Comparative genome analysis of three eukaryotic parasites with differing abilities to transform leukocytes reveals key mediators of Theileria-induced leukocyte transformation.</title>
        <authorList>
            <person name="Hayashida K."/>
            <person name="Hara Y."/>
            <person name="Abe T."/>
            <person name="Yamasaki C."/>
            <person name="Toyoda A."/>
            <person name="Kosuge T."/>
            <person name="Suzuki Y."/>
            <person name="Sato Y."/>
            <person name="Kawashima S."/>
            <person name="Katayama T."/>
            <person name="Wakaguri H."/>
            <person name="Inoue N."/>
            <person name="Homma K."/>
            <person name="Tada-Umezaki M."/>
            <person name="Yagi Y."/>
            <person name="Fujii Y."/>
            <person name="Habara T."/>
            <person name="Kanehisa M."/>
            <person name="Watanabe H."/>
            <person name="Ito K."/>
            <person name="Gojobori T."/>
            <person name="Sugawara H."/>
            <person name="Imanishi T."/>
            <person name="Weir W."/>
            <person name="Gardner M."/>
            <person name="Pain A."/>
            <person name="Shiels B."/>
            <person name="Hattori M."/>
            <person name="Nene V."/>
            <person name="Sugimoto C."/>
        </authorList>
    </citation>
    <scope>NUCLEOTIDE SEQUENCE [LARGE SCALE GENOMIC DNA]</scope>
    <source>
        <strain evidence="2 3">Shintoku</strain>
    </source>
</reference>
<dbReference type="GeneID" id="20715025"/>
<protein>
    <submittedName>
        <fullName evidence="2">Uncharacterized protein</fullName>
    </submittedName>
</protein>
<keyword evidence="3" id="KW-1185">Reference proteome</keyword>
<keyword evidence="1" id="KW-0472">Membrane</keyword>
<dbReference type="AlphaFoldDB" id="J4CD77"/>
<dbReference type="RefSeq" id="XP_009690963.1">
    <property type="nucleotide sequence ID" value="XM_009692668.1"/>
</dbReference>
<sequence length="422" mass="48713">MASIYLGKKSGSSVSSISSQVKATVNVTREIFKECPNFEKVTYKITYPTKYEDEYVPTVFGSYYNVLIYNGYNVKHRGTQIFGYYSPANNSQIVREVCVYYSVLRDNIPLMVTFVTRGNGTYTCTYETLISEKSFTACNINKKKLKQNLVQDLPKVHNKFTKRAKIKFKTEEGKNKYINGLNEIKLSRSFSKVIFISNKKSKKESSDEPYDFYNCELLKKNSLNDVIEKNVLAGVKDKVIDGIIVYYYRRNNIALLVEFINNCKSKTQIIRNYTYGNEWVNGNVTYYNNQELIMELEKIKNRMNISRNYNLGTAPETFNNSYLNESLGGNTTEELDEVYDDIEVTQVYPSYEDYYSETNTTSIGNIVFYILAGSILAAALVAVAYYKIPKLLTKNYMKYFAINCEFTLINKKKTKELIIINK</sequence>
<dbReference type="Proteomes" id="UP000003786">
    <property type="component" value="Chromosome 2"/>
</dbReference>
<dbReference type="VEuPathDB" id="PiroplasmaDB:TOT_020000916"/>
<keyword evidence="1" id="KW-1133">Transmembrane helix</keyword>
<dbReference type="EMBL" id="AP011947">
    <property type="protein sequence ID" value="BAM40662.1"/>
    <property type="molecule type" value="Genomic_DNA"/>
</dbReference>
<evidence type="ECO:0000256" key="1">
    <source>
        <dbReference type="SAM" id="Phobius"/>
    </source>
</evidence>
<organism evidence="2 3">
    <name type="scientific">Theileria orientalis strain Shintoku</name>
    <dbReference type="NCBI Taxonomy" id="869250"/>
    <lineage>
        <taxon>Eukaryota</taxon>
        <taxon>Sar</taxon>
        <taxon>Alveolata</taxon>
        <taxon>Apicomplexa</taxon>
        <taxon>Aconoidasida</taxon>
        <taxon>Piroplasmida</taxon>
        <taxon>Theileriidae</taxon>
        <taxon>Theileria</taxon>
    </lineage>
</organism>
<accession>J4CD77</accession>
<feature type="transmembrane region" description="Helical" evidence="1">
    <location>
        <begin position="366"/>
        <end position="388"/>
    </location>
</feature>